<protein>
    <submittedName>
        <fullName evidence="2">Uncharacterized protein</fullName>
    </submittedName>
</protein>
<dbReference type="Proteomes" id="UP000472260">
    <property type="component" value="Unassembled WGS sequence"/>
</dbReference>
<accession>A0A671NB54</accession>
<name>A0A671NB54_9TELE</name>
<evidence type="ECO:0000313" key="2">
    <source>
        <dbReference type="Ensembl" id="ENSSANP00000041821.1"/>
    </source>
</evidence>
<feature type="transmembrane region" description="Helical" evidence="1">
    <location>
        <begin position="190"/>
        <end position="209"/>
    </location>
</feature>
<reference evidence="2" key="1">
    <citation type="submission" date="2025-08" db="UniProtKB">
        <authorList>
            <consortium name="Ensembl"/>
        </authorList>
    </citation>
    <scope>IDENTIFICATION</scope>
</reference>
<keyword evidence="1" id="KW-1133">Transmembrane helix</keyword>
<organism evidence="2 3">
    <name type="scientific">Sinocyclocheilus anshuiensis</name>
    <dbReference type="NCBI Taxonomy" id="1608454"/>
    <lineage>
        <taxon>Eukaryota</taxon>
        <taxon>Metazoa</taxon>
        <taxon>Chordata</taxon>
        <taxon>Craniata</taxon>
        <taxon>Vertebrata</taxon>
        <taxon>Euteleostomi</taxon>
        <taxon>Actinopterygii</taxon>
        <taxon>Neopterygii</taxon>
        <taxon>Teleostei</taxon>
        <taxon>Ostariophysi</taxon>
        <taxon>Cypriniformes</taxon>
        <taxon>Cyprinidae</taxon>
        <taxon>Cyprininae</taxon>
        <taxon>Sinocyclocheilus</taxon>
    </lineage>
</organism>
<evidence type="ECO:0000256" key="1">
    <source>
        <dbReference type="SAM" id="Phobius"/>
    </source>
</evidence>
<keyword evidence="3" id="KW-1185">Reference proteome</keyword>
<reference evidence="2" key="2">
    <citation type="submission" date="2025-09" db="UniProtKB">
        <authorList>
            <consortium name="Ensembl"/>
        </authorList>
    </citation>
    <scope>IDENTIFICATION</scope>
</reference>
<feature type="transmembrane region" description="Helical" evidence="1">
    <location>
        <begin position="109"/>
        <end position="128"/>
    </location>
</feature>
<sequence>MMFMFSVRRTMKQPLCTHTHTHTHTELSHCIITVCVCRWWCCSVNRSAGGALMMSLCGLLSALSDDDLSAAPFSIENQSHRQIILEELHKLKETSVSLNLWQYKVRKTLFLLISLRNLPRVTLLYLFLFDYEDTFLPFIHTSCPATPDAPTDTPLDWPGWSQWAEFLLMYFLLPYQLLSAFAWHWMSVHYWTAGFIIAHATLLTVYTHTHTIHAPLLFNTSLFVLPWPLMPLFIINTEIYIQLYLNPFLTAVLVKRTLLPASTQHRP</sequence>
<dbReference type="Ensembl" id="ENSSANT00000044509.1">
    <property type="protein sequence ID" value="ENSSANP00000041821.1"/>
    <property type="gene ID" value="ENSSANG00000021227.1"/>
</dbReference>
<dbReference type="AlphaFoldDB" id="A0A671NB54"/>
<keyword evidence="1" id="KW-0812">Transmembrane</keyword>
<evidence type="ECO:0000313" key="3">
    <source>
        <dbReference type="Proteomes" id="UP000472260"/>
    </source>
</evidence>
<proteinExistence type="predicted"/>
<feature type="transmembrane region" description="Helical" evidence="1">
    <location>
        <begin position="163"/>
        <end position="183"/>
    </location>
</feature>
<feature type="transmembrane region" description="Helical" evidence="1">
    <location>
        <begin position="229"/>
        <end position="254"/>
    </location>
</feature>
<keyword evidence="1" id="KW-0472">Membrane</keyword>